<dbReference type="Pfam" id="PF00589">
    <property type="entry name" value="Phage_integrase"/>
    <property type="match status" value="1"/>
</dbReference>
<feature type="active site" evidence="11">
    <location>
        <position position="272"/>
    </location>
</feature>
<dbReference type="PROSITE" id="PS51900">
    <property type="entry name" value="CB"/>
    <property type="match status" value="1"/>
</dbReference>
<dbReference type="InterPro" id="IPR044068">
    <property type="entry name" value="CB"/>
</dbReference>
<evidence type="ECO:0000256" key="8">
    <source>
        <dbReference type="ARBA" id="ARBA00023125"/>
    </source>
</evidence>
<feature type="domain" description="Tyr recombinase" evidence="12">
    <location>
        <begin position="114"/>
        <end position="294"/>
    </location>
</feature>
<evidence type="ECO:0000256" key="11">
    <source>
        <dbReference type="HAMAP-Rule" id="MF_01808"/>
    </source>
</evidence>
<evidence type="ECO:0000256" key="10">
    <source>
        <dbReference type="ARBA" id="ARBA00023306"/>
    </source>
</evidence>
<accession>A0ABV7HRW0</accession>
<comment type="function">
    <text evidence="11">Site-specific tyrosine recombinase, which acts by catalyzing the cutting and rejoining of the recombining DNA molecules. The XerC-XerD complex is essential to convert dimers of the bacterial chromosome into monomers to permit their segregation at cell division. It also contributes to the segregational stability of plasmids.</text>
</comment>
<keyword evidence="9 11" id="KW-0233">DNA recombination</keyword>
<evidence type="ECO:0000256" key="4">
    <source>
        <dbReference type="ARBA" id="ARBA00022490"/>
    </source>
</evidence>
<keyword evidence="4 11" id="KW-0963">Cytoplasm</keyword>
<dbReference type="Pfam" id="PF02899">
    <property type="entry name" value="Phage_int_SAM_1"/>
    <property type="match status" value="1"/>
</dbReference>
<keyword evidence="10 11" id="KW-0131">Cell cycle</keyword>
<evidence type="ECO:0000256" key="7">
    <source>
        <dbReference type="ARBA" id="ARBA00022908"/>
    </source>
</evidence>
<feature type="active site" evidence="11">
    <location>
        <position position="153"/>
    </location>
</feature>
<reference evidence="15" key="1">
    <citation type="journal article" date="2019" name="Int. J. Syst. Evol. Microbiol.">
        <title>The Global Catalogue of Microorganisms (GCM) 10K type strain sequencing project: providing services to taxonomists for standard genome sequencing and annotation.</title>
        <authorList>
            <consortium name="The Broad Institute Genomics Platform"/>
            <consortium name="The Broad Institute Genome Sequencing Center for Infectious Disease"/>
            <person name="Wu L."/>
            <person name="Ma J."/>
        </authorList>
    </citation>
    <scope>NUCLEOTIDE SEQUENCE [LARGE SCALE GENOMIC DNA]</scope>
    <source>
        <strain evidence="15">KCTC 52141</strain>
    </source>
</reference>
<dbReference type="PROSITE" id="PS51898">
    <property type="entry name" value="TYR_RECOMBINASE"/>
    <property type="match status" value="1"/>
</dbReference>
<keyword evidence="5 11" id="KW-0132">Cell division</keyword>
<evidence type="ECO:0000259" key="13">
    <source>
        <dbReference type="PROSITE" id="PS51900"/>
    </source>
</evidence>
<keyword evidence="8 11" id="KW-0238">DNA-binding</keyword>
<dbReference type="RefSeq" id="WP_382414146.1">
    <property type="nucleotide sequence ID" value="NZ_AP031500.1"/>
</dbReference>
<gene>
    <name evidence="11 14" type="primary">xerC</name>
    <name evidence="14" type="ORF">ACFOEB_02535</name>
</gene>
<dbReference type="InterPro" id="IPR002104">
    <property type="entry name" value="Integrase_catalytic"/>
</dbReference>
<evidence type="ECO:0000313" key="15">
    <source>
        <dbReference type="Proteomes" id="UP001595548"/>
    </source>
</evidence>
<dbReference type="InterPro" id="IPR004107">
    <property type="entry name" value="Integrase_SAM-like_N"/>
</dbReference>
<dbReference type="EMBL" id="JBHRTL010000003">
    <property type="protein sequence ID" value="MFC3154062.1"/>
    <property type="molecule type" value="Genomic_DNA"/>
</dbReference>
<dbReference type="HAMAP" id="MF_01808">
    <property type="entry name" value="Recomb_XerC_XerD"/>
    <property type="match status" value="1"/>
</dbReference>
<evidence type="ECO:0000259" key="12">
    <source>
        <dbReference type="PROSITE" id="PS51898"/>
    </source>
</evidence>
<protein>
    <recommendedName>
        <fullName evidence="3 11">Tyrosine recombinase XerC</fullName>
    </recommendedName>
</protein>
<comment type="similarity">
    <text evidence="2 11">Belongs to the 'phage' integrase family. XerC subfamily.</text>
</comment>
<feature type="active site" evidence="11">
    <location>
        <position position="177"/>
    </location>
</feature>
<feature type="active site" description="O-(3'-phospho-DNA)-tyrosine intermediate" evidence="11">
    <location>
        <position position="281"/>
    </location>
</feature>
<dbReference type="InterPro" id="IPR011931">
    <property type="entry name" value="Recomb_XerC"/>
</dbReference>
<dbReference type="SUPFAM" id="SSF56349">
    <property type="entry name" value="DNA breaking-rejoining enzymes"/>
    <property type="match status" value="1"/>
</dbReference>
<evidence type="ECO:0000256" key="1">
    <source>
        <dbReference type="ARBA" id="ARBA00004496"/>
    </source>
</evidence>
<comment type="subcellular location">
    <subcellularLocation>
        <location evidence="1 11">Cytoplasm</location>
    </subcellularLocation>
</comment>
<dbReference type="InterPro" id="IPR011010">
    <property type="entry name" value="DNA_brk_join_enz"/>
</dbReference>
<dbReference type="InterPro" id="IPR023009">
    <property type="entry name" value="Tyrosine_recombinase_XerC/XerD"/>
</dbReference>
<dbReference type="NCBIfam" id="TIGR02224">
    <property type="entry name" value="recomb_XerC"/>
    <property type="match status" value="1"/>
</dbReference>
<dbReference type="CDD" id="cd00798">
    <property type="entry name" value="INT_XerDC_C"/>
    <property type="match status" value="1"/>
</dbReference>
<evidence type="ECO:0000256" key="9">
    <source>
        <dbReference type="ARBA" id="ARBA00023172"/>
    </source>
</evidence>
<dbReference type="InterPro" id="IPR050090">
    <property type="entry name" value="Tyrosine_recombinase_XerCD"/>
</dbReference>
<dbReference type="InterPro" id="IPR010998">
    <property type="entry name" value="Integrase_recombinase_N"/>
</dbReference>
<feature type="active site" evidence="11">
    <location>
        <position position="249"/>
    </location>
</feature>
<organism evidence="14 15">
    <name type="scientific">Gilvimarinus japonicus</name>
    <dbReference type="NCBI Taxonomy" id="1796469"/>
    <lineage>
        <taxon>Bacteria</taxon>
        <taxon>Pseudomonadati</taxon>
        <taxon>Pseudomonadota</taxon>
        <taxon>Gammaproteobacteria</taxon>
        <taxon>Cellvibrionales</taxon>
        <taxon>Cellvibrionaceae</taxon>
        <taxon>Gilvimarinus</taxon>
    </lineage>
</organism>
<evidence type="ECO:0000256" key="2">
    <source>
        <dbReference type="ARBA" id="ARBA00006657"/>
    </source>
</evidence>
<evidence type="ECO:0000313" key="14">
    <source>
        <dbReference type="EMBL" id="MFC3154062.1"/>
    </source>
</evidence>
<feature type="active site" evidence="11">
    <location>
        <position position="246"/>
    </location>
</feature>
<proteinExistence type="inferred from homology"/>
<dbReference type="Gene3D" id="1.10.150.130">
    <property type="match status" value="1"/>
</dbReference>
<dbReference type="PANTHER" id="PTHR30349:SF81">
    <property type="entry name" value="TYROSINE RECOMBINASE XERC"/>
    <property type="match status" value="1"/>
</dbReference>
<evidence type="ECO:0000256" key="3">
    <source>
        <dbReference type="ARBA" id="ARBA00015804"/>
    </source>
</evidence>
<dbReference type="PANTHER" id="PTHR30349">
    <property type="entry name" value="PHAGE INTEGRASE-RELATED"/>
    <property type="match status" value="1"/>
</dbReference>
<comment type="caution">
    <text evidence="14">The sequence shown here is derived from an EMBL/GenBank/DDBJ whole genome shotgun (WGS) entry which is preliminary data.</text>
</comment>
<feature type="domain" description="Core-binding (CB)" evidence="13">
    <location>
        <begin position="7"/>
        <end position="93"/>
    </location>
</feature>
<comment type="subunit">
    <text evidence="11">Forms a cyclic heterotetrameric complex composed of two molecules of XerC and two molecules of XerD.</text>
</comment>
<keyword evidence="15" id="KW-1185">Reference proteome</keyword>
<dbReference type="Gene3D" id="1.10.443.10">
    <property type="entry name" value="Intergrase catalytic core"/>
    <property type="match status" value="1"/>
</dbReference>
<evidence type="ECO:0000256" key="6">
    <source>
        <dbReference type="ARBA" id="ARBA00022829"/>
    </source>
</evidence>
<dbReference type="InterPro" id="IPR013762">
    <property type="entry name" value="Integrase-like_cat_sf"/>
</dbReference>
<sequence length="312" mass="35167">MLTSEALPLESEVEAFTQYLRVEKQLSARTLDAYRRDLRKLQQYAETRGLNNFSAINHQELRLLLAQQHRTGSGGKTLARWLSALRSFFRFAIKRGWTDANPAEGLQAPKSPQKLPKTLDVDQAGQFVQLDGDDFISLRDGAMVELMYSSGLRLAELVGSNIHDIDLAGASIRVTGKGNKQRELPVGRFAIAAVKRYLSVRDLHANASEQALFVSKRGSRISHRSVQARLEQISLRQGVGQPVHPHMLRHSFASHMLESSSDLRLVQELLGHANISTTQVYTHLDFQHLAKVYDNAHPRAQRRRDSEDDKQD</sequence>
<dbReference type="Proteomes" id="UP001595548">
    <property type="component" value="Unassembled WGS sequence"/>
</dbReference>
<keyword evidence="6 11" id="KW-0159">Chromosome partition</keyword>
<keyword evidence="7 11" id="KW-0229">DNA integration</keyword>
<name>A0ABV7HRW0_9GAMM</name>
<evidence type="ECO:0000256" key="5">
    <source>
        <dbReference type="ARBA" id="ARBA00022618"/>
    </source>
</evidence>
<dbReference type="NCBIfam" id="NF001399">
    <property type="entry name" value="PRK00283.1"/>
    <property type="match status" value="1"/>
</dbReference>